<evidence type="ECO:0000313" key="6">
    <source>
        <dbReference type="EMBL" id="MDQ8194358.1"/>
    </source>
</evidence>
<dbReference type="InterPro" id="IPR020103">
    <property type="entry name" value="PsdUridine_synth_cat_dom_sf"/>
</dbReference>
<dbReference type="InterPro" id="IPR006224">
    <property type="entry name" value="PsdUridine_synth_RluA-like_CS"/>
</dbReference>
<evidence type="ECO:0000256" key="4">
    <source>
        <dbReference type="RuleBase" id="RU362028"/>
    </source>
</evidence>
<dbReference type="Proteomes" id="UP001243717">
    <property type="component" value="Unassembled WGS sequence"/>
</dbReference>
<reference evidence="6 7" key="1">
    <citation type="submission" date="2023-04" db="EMBL/GenBank/DDBJ databases">
        <title>A novel bacteria isolated from coastal sediment.</title>
        <authorList>
            <person name="Liu X.-J."/>
            <person name="Du Z.-J."/>
        </authorList>
    </citation>
    <scope>NUCLEOTIDE SEQUENCE [LARGE SCALE GENOMIC DNA]</scope>
    <source>
        <strain evidence="6 7">SDUM461004</strain>
    </source>
</reference>
<dbReference type="CDD" id="cd02869">
    <property type="entry name" value="PseudoU_synth_RluA_like"/>
    <property type="match status" value="1"/>
</dbReference>
<dbReference type="Gene3D" id="3.30.2350.10">
    <property type="entry name" value="Pseudouridine synthase"/>
    <property type="match status" value="1"/>
</dbReference>
<dbReference type="RefSeq" id="WP_308984833.1">
    <property type="nucleotide sequence ID" value="NZ_JARXIC010000010.1"/>
</dbReference>
<keyword evidence="2 4" id="KW-0413">Isomerase</keyword>
<dbReference type="EC" id="5.4.99.-" evidence="4"/>
<keyword evidence="3" id="KW-0694">RNA-binding</keyword>
<name>A0ABU1AJM0_9BACT</name>
<sequence length="312" mass="34768">MSDRIIEFTVPAGATAGRADKIFASEFDDISRARLQKAFDAGQVTFDGVTIDKRFKVNREGILRAVLEEPTFDVSPVAVDLPLDIIYEDESILVVNKAAGMIVHPGSGTGDNTLVHALLHHCGENLSMIGAPNRPGIVHRLDKETSGLIIIAKNDTAHHKLVAEFSERRTYKRYTALVFGHPKVSRGSVKEPIGRHPVMRTRMAVVHSGKSAHTDWKVEARYGHKVTRMSCVIHTGRTHQIRVHMSEIRFPLLGDTTYGFKPGRLKEIAVPRVMLHSSELHIQHPDRDELMKFKAPLPADFEALISQVEDLT</sequence>
<dbReference type="Pfam" id="PF00849">
    <property type="entry name" value="PseudoU_synth_2"/>
    <property type="match status" value="1"/>
</dbReference>
<evidence type="ECO:0000256" key="3">
    <source>
        <dbReference type="PROSITE-ProRule" id="PRU00182"/>
    </source>
</evidence>
<accession>A0ABU1AJM0</accession>
<comment type="caution">
    <text evidence="6">The sequence shown here is derived from an EMBL/GenBank/DDBJ whole genome shotgun (WGS) entry which is preliminary data.</text>
</comment>
<keyword evidence="7" id="KW-1185">Reference proteome</keyword>
<evidence type="ECO:0000256" key="1">
    <source>
        <dbReference type="ARBA" id="ARBA00010876"/>
    </source>
</evidence>
<dbReference type="Gene3D" id="3.10.290.10">
    <property type="entry name" value="RNA-binding S4 domain"/>
    <property type="match status" value="1"/>
</dbReference>
<dbReference type="InterPro" id="IPR006145">
    <property type="entry name" value="PsdUridine_synth_RsuA/RluA"/>
</dbReference>
<comment type="catalytic activity">
    <reaction evidence="4">
        <text>a uridine in RNA = a pseudouridine in RNA</text>
        <dbReference type="Rhea" id="RHEA:48348"/>
        <dbReference type="Rhea" id="RHEA-COMP:12068"/>
        <dbReference type="Rhea" id="RHEA-COMP:12069"/>
        <dbReference type="ChEBI" id="CHEBI:65314"/>
        <dbReference type="ChEBI" id="CHEBI:65315"/>
    </reaction>
</comment>
<comment type="function">
    <text evidence="4">Responsible for synthesis of pseudouridine from uracil.</text>
</comment>
<evidence type="ECO:0000256" key="2">
    <source>
        <dbReference type="ARBA" id="ARBA00023235"/>
    </source>
</evidence>
<evidence type="ECO:0000259" key="5">
    <source>
        <dbReference type="Pfam" id="PF00849"/>
    </source>
</evidence>
<feature type="domain" description="Pseudouridine synthase RsuA/RluA-like" evidence="5">
    <location>
        <begin position="92"/>
        <end position="246"/>
    </location>
</feature>
<organism evidence="6 7">
    <name type="scientific">Thalassobacterium sedimentorum</name>
    <dbReference type="NCBI Taxonomy" id="3041258"/>
    <lineage>
        <taxon>Bacteria</taxon>
        <taxon>Pseudomonadati</taxon>
        <taxon>Verrucomicrobiota</taxon>
        <taxon>Opitutia</taxon>
        <taxon>Puniceicoccales</taxon>
        <taxon>Coraliomargaritaceae</taxon>
        <taxon>Thalassobacterium</taxon>
    </lineage>
</organism>
<dbReference type="GO" id="GO:0016853">
    <property type="term" value="F:isomerase activity"/>
    <property type="evidence" value="ECO:0007669"/>
    <property type="project" value="UniProtKB-KW"/>
</dbReference>
<comment type="similarity">
    <text evidence="1 4">Belongs to the pseudouridine synthase RluA family.</text>
</comment>
<proteinExistence type="inferred from homology"/>
<dbReference type="PANTHER" id="PTHR21600">
    <property type="entry name" value="MITOCHONDRIAL RNA PSEUDOURIDINE SYNTHASE"/>
    <property type="match status" value="1"/>
</dbReference>
<dbReference type="PROSITE" id="PS50889">
    <property type="entry name" value="S4"/>
    <property type="match status" value="1"/>
</dbReference>
<evidence type="ECO:0000313" key="7">
    <source>
        <dbReference type="Proteomes" id="UP001243717"/>
    </source>
</evidence>
<dbReference type="PANTHER" id="PTHR21600:SF44">
    <property type="entry name" value="RIBOSOMAL LARGE SUBUNIT PSEUDOURIDINE SYNTHASE D"/>
    <property type="match status" value="1"/>
</dbReference>
<dbReference type="SUPFAM" id="SSF55120">
    <property type="entry name" value="Pseudouridine synthase"/>
    <property type="match status" value="1"/>
</dbReference>
<protein>
    <recommendedName>
        <fullName evidence="4">Pseudouridine synthase</fullName>
        <ecNumber evidence="4">5.4.99.-</ecNumber>
    </recommendedName>
</protein>
<dbReference type="InterPro" id="IPR006225">
    <property type="entry name" value="PsdUridine_synth_RluC/D"/>
</dbReference>
<dbReference type="InterPro" id="IPR036986">
    <property type="entry name" value="S4_RNA-bd_sf"/>
</dbReference>
<gene>
    <name evidence="6" type="ORF">QEH59_07970</name>
</gene>
<dbReference type="NCBIfam" id="TIGR00005">
    <property type="entry name" value="rluA_subfam"/>
    <property type="match status" value="1"/>
</dbReference>
<dbReference type="PROSITE" id="PS01129">
    <property type="entry name" value="PSI_RLU"/>
    <property type="match status" value="1"/>
</dbReference>
<dbReference type="EMBL" id="JARXIC010000010">
    <property type="protein sequence ID" value="MDQ8194358.1"/>
    <property type="molecule type" value="Genomic_DNA"/>
</dbReference>
<dbReference type="InterPro" id="IPR050188">
    <property type="entry name" value="RluA_PseudoU_synthase"/>
</dbReference>